<dbReference type="Pfam" id="PF14709">
    <property type="entry name" value="DND1_DSRM"/>
    <property type="match status" value="1"/>
</dbReference>
<organism evidence="2 3">
    <name type="scientific">Linum trigynum</name>
    <dbReference type="NCBI Taxonomy" id="586398"/>
    <lineage>
        <taxon>Eukaryota</taxon>
        <taxon>Viridiplantae</taxon>
        <taxon>Streptophyta</taxon>
        <taxon>Embryophyta</taxon>
        <taxon>Tracheophyta</taxon>
        <taxon>Spermatophyta</taxon>
        <taxon>Magnoliopsida</taxon>
        <taxon>eudicotyledons</taxon>
        <taxon>Gunneridae</taxon>
        <taxon>Pentapetalae</taxon>
        <taxon>rosids</taxon>
        <taxon>fabids</taxon>
        <taxon>Malpighiales</taxon>
        <taxon>Linaceae</taxon>
        <taxon>Linum</taxon>
    </lineage>
</organism>
<dbReference type="SUPFAM" id="SSF54768">
    <property type="entry name" value="dsRNA-binding domain-like"/>
    <property type="match status" value="1"/>
</dbReference>
<evidence type="ECO:0000256" key="1">
    <source>
        <dbReference type="SAM" id="MobiDB-lite"/>
    </source>
</evidence>
<gene>
    <name evidence="2" type="ORF">LTRI10_LOCUS40080</name>
</gene>
<dbReference type="Gene3D" id="3.30.160.20">
    <property type="match status" value="1"/>
</dbReference>
<dbReference type="AlphaFoldDB" id="A0AAV2FNI8"/>
<evidence type="ECO:0000313" key="3">
    <source>
        <dbReference type="Proteomes" id="UP001497516"/>
    </source>
</evidence>
<proteinExistence type="predicted"/>
<dbReference type="Proteomes" id="UP001497516">
    <property type="component" value="Chromosome 7"/>
</dbReference>
<keyword evidence="3" id="KW-1185">Reference proteome</keyword>
<accession>A0AAV2FNI8</accession>
<feature type="region of interest" description="Disordered" evidence="1">
    <location>
        <begin position="51"/>
        <end position="70"/>
    </location>
</feature>
<feature type="compositionally biased region" description="Basic residues" evidence="1">
    <location>
        <begin position="164"/>
        <end position="178"/>
    </location>
</feature>
<evidence type="ECO:0008006" key="4">
    <source>
        <dbReference type="Google" id="ProtNLM"/>
    </source>
</evidence>
<feature type="region of interest" description="Disordered" evidence="1">
    <location>
        <begin position="161"/>
        <end position="189"/>
    </location>
</feature>
<evidence type="ECO:0000313" key="2">
    <source>
        <dbReference type="EMBL" id="CAL1399916.1"/>
    </source>
</evidence>
<protein>
    <recommendedName>
        <fullName evidence="4">DRBM domain-containing protein</fullName>
    </recommendedName>
</protein>
<sequence>MEHFPQMTMNLNLTELNKLDDEANTETGLLAHAKQDTHEYISSNSVKTQDAVMAESAGGAEATAPAHDPPGEAKVISSKGVLHKVCSANKWKLPEYEYSLEQDPSQMIRFTCKVIVEIPVEEAASTTFLECFSNPMPKKKAATEHATSGAIWYLKQLGYFPSKGKSKSKRRKNNHKKPKTDGEYNPTSQ</sequence>
<reference evidence="2 3" key="1">
    <citation type="submission" date="2024-04" db="EMBL/GenBank/DDBJ databases">
        <authorList>
            <person name="Fracassetti M."/>
        </authorList>
    </citation>
    <scope>NUCLEOTIDE SEQUENCE [LARGE SCALE GENOMIC DNA]</scope>
</reference>
<name>A0AAV2FNI8_9ROSI</name>
<dbReference type="EMBL" id="OZ034820">
    <property type="protein sequence ID" value="CAL1399916.1"/>
    <property type="molecule type" value="Genomic_DNA"/>
</dbReference>